<evidence type="ECO:0000256" key="1">
    <source>
        <dbReference type="ARBA" id="ARBA00008324"/>
    </source>
</evidence>
<name>A0A3N0AVJ9_9ACTN</name>
<dbReference type="GO" id="GO:0005829">
    <property type="term" value="C:cytosol"/>
    <property type="evidence" value="ECO:0007669"/>
    <property type="project" value="TreeGrafter"/>
</dbReference>
<dbReference type="InterPro" id="IPR003736">
    <property type="entry name" value="PAAI_dom"/>
</dbReference>
<dbReference type="AlphaFoldDB" id="A0A3N0AVJ9"/>
<dbReference type="NCBIfam" id="TIGR00369">
    <property type="entry name" value="unchar_dom_1"/>
    <property type="match status" value="1"/>
</dbReference>
<sequence>MHMLEFFGMKRLGMTADGYVLETPVTAEVTQPDGILHGGLSALLAEEAASQGARESIDLLTHTAVGLDLTSTHLLPVHVGDTIRTVANPIRQGGRTQVWKVEQYRKSDGELFNVSQLTVYIKRIAPRG</sequence>
<dbReference type="EMBL" id="QIBX01000017">
    <property type="protein sequence ID" value="RNL38549.1"/>
    <property type="molecule type" value="Genomic_DNA"/>
</dbReference>
<dbReference type="PANTHER" id="PTHR43240">
    <property type="entry name" value="1,4-DIHYDROXY-2-NAPHTHOYL-COA THIOESTERASE 1"/>
    <property type="match status" value="1"/>
</dbReference>
<proteinExistence type="inferred from homology"/>
<dbReference type="CDD" id="cd03443">
    <property type="entry name" value="PaaI_thioesterase"/>
    <property type="match status" value="1"/>
</dbReference>
<dbReference type="RefSeq" id="WP_123209364.1">
    <property type="nucleotide sequence ID" value="NZ_JBHTHO010000014.1"/>
</dbReference>
<feature type="domain" description="Thioesterase" evidence="3">
    <location>
        <begin position="34"/>
        <end position="110"/>
    </location>
</feature>
<organism evidence="4 5">
    <name type="scientific">Slackia equolifaciens</name>
    <dbReference type="NCBI Taxonomy" id="498718"/>
    <lineage>
        <taxon>Bacteria</taxon>
        <taxon>Bacillati</taxon>
        <taxon>Actinomycetota</taxon>
        <taxon>Coriobacteriia</taxon>
        <taxon>Eggerthellales</taxon>
        <taxon>Eggerthellaceae</taxon>
        <taxon>Slackia</taxon>
    </lineage>
</organism>
<evidence type="ECO:0000256" key="2">
    <source>
        <dbReference type="ARBA" id="ARBA00022801"/>
    </source>
</evidence>
<dbReference type="OrthoDB" id="9798208at2"/>
<reference evidence="5" key="1">
    <citation type="submission" date="2018-05" db="EMBL/GenBank/DDBJ databases">
        <title>Genome Sequencing of selected type strains of the family Eggerthellaceae.</title>
        <authorList>
            <person name="Danylec N."/>
            <person name="Stoll D.A."/>
            <person name="Doetsch A."/>
            <person name="Huch M."/>
        </authorList>
    </citation>
    <scope>NUCLEOTIDE SEQUENCE [LARGE SCALE GENOMIC DNA]</scope>
    <source>
        <strain evidence="5">DSM 24851</strain>
    </source>
</reference>
<dbReference type="Gene3D" id="3.10.129.10">
    <property type="entry name" value="Hotdog Thioesterase"/>
    <property type="match status" value="1"/>
</dbReference>
<dbReference type="InterPro" id="IPR029069">
    <property type="entry name" value="HotDog_dom_sf"/>
</dbReference>
<dbReference type="GO" id="GO:0061522">
    <property type="term" value="F:1,4-dihydroxy-2-naphthoyl-CoA thioesterase activity"/>
    <property type="evidence" value="ECO:0007669"/>
    <property type="project" value="TreeGrafter"/>
</dbReference>
<comment type="similarity">
    <text evidence="1">Belongs to the thioesterase PaaI family.</text>
</comment>
<evidence type="ECO:0000313" key="5">
    <source>
        <dbReference type="Proteomes" id="UP000269591"/>
    </source>
</evidence>
<keyword evidence="5" id="KW-1185">Reference proteome</keyword>
<dbReference type="PANTHER" id="PTHR43240:SF5">
    <property type="entry name" value="1,4-DIHYDROXY-2-NAPHTHOYL-COA THIOESTERASE 1"/>
    <property type="match status" value="1"/>
</dbReference>
<dbReference type="InterPro" id="IPR006683">
    <property type="entry name" value="Thioestr_dom"/>
</dbReference>
<comment type="caution">
    <text evidence="4">The sequence shown here is derived from an EMBL/GenBank/DDBJ whole genome shotgun (WGS) entry which is preliminary data.</text>
</comment>
<dbReference type="Pfam" id="PF03061">
    <property type="entry name" value="4HBT"/>
    <property type="match status" value="1"/>
</dbReference>
<gene>
    <name evidence="4" type="ORF">DMP06_08795</name>
</gene>
<protein>
    <submittedName>
        <fullName evidence="4">Aromatic compound catabolic protein</fullName>
    </submittedName>
</protein>
<keyword evidence="2" id="KW-0378">Hydrolase</keyword>
<dbReference type="SUPFAM" id="SSF54637">
    <property type="entry name" value="Thioesterase/thiol ester dehydrase-isomerase"/>
    <property type="match status" value="1"/>
</dbReference>
<evidence type="ECO:0000313" key="4">
    <source>
        <dbReference type="EMBL" id="RNL38549.1"/>
    </source>
</evidence>
<accession>A0A3N0AVJ9</accession>
<dbReference type="Proteomes" id="UP000269591">
    <property type="component" value="Unassembled WGS sequence"/>
</dbReference>
<evidence type="ECO:0000259" key="3">
    <source>
        <dbReference type="Pfam" id="PF03061"/>
    </source>
</evidence>